<dbReference type="InterPro" id="IPR029149">
    <property type="entry name" value="Creatin/AminoP/Spt16_N"/>
</dbReference>
<name>A0A644TV83_9ZZZZ</name>
<dbReference type="EC" id="3.4.11.9" evidence="7"/>
<dbReference type="Pfam" id="PF00557">
    <property type="entry name" value="Peptidase_M24"/>
    <property type="match status" value="1"/>
</dbReference>
<comment type="cofactor">
    <cofactor evidence="1">
        <name>Mn(2+)</name>
        <dbReference type="ChEBI" id="CHEBI:29035"/>
    </cofactor>
</comment>
<evidence type="ECO:0000259" key="6">
    <source>
        <dbReference type="SMART" id="SM01011"/>
    </source>
</evidence>
<dbReference type="PANTHER" id="PTHR43226:SF4">
    <property type="entry name" value="XAA-PRO AMINOPEPTIDASE 3"/>
    <property type="match status" value="1"/>
</dbReference>
<evidence type="ECO:0000313" key="7">
    <source>
        <dbReference type="EMBL" id="MPL70908.1"/>
    </source>
</evidence>
<organism evidence="7">
    <name type="scientific">bioreactor metagenome</name>
    <dbReference type="NCBI Taxonomy" id="1076179"/>
    <lineage>
        <taxon>unclassified sequences</taxon>
        <taxon>metagenomes</taxon>
        <taxon>ecological metagenomes</taxon>
    </lineage>
</organism>
<dbReference type="GO" id="GO:0030145">
    <property type="term" value="F:manganese ion binding"/>
    <property type="evidence" value="ECO:0007669"/>
    <property type="project" value="InterPro"/>
</dbReference>
<dbReference type="PROSITE" id="PS00491">
    <property type="entry name" value="PROLINE_PEPTIDASE"/>
    <property type="match status" value="1"/>
</dbReference>
<dbReference type="InterPro" id="IPR000994">
    <property type="entry name" value="Pept_M24"/>
</dbReference>
<dbReference type="Gene3D" id="3.90.230.10">
    <property type="entry name" value="Creatinase/methionine aminopeptidase superfamily"/>
    <property type="match status" value="1"/>
</dbReference>
<feature type="domain" description="Aminopeptidase P N-terminal" evidence="6">
    <location>
        <begin position="45"/>
        <end position="173"/>
    </location>
</feature>
<keyword evidence="3" id="KW-0479">Metal-binding</keyword>
<dbReference type="GO" id="GO:0005829">
    <property type="term" value="C:cytosol"/>
    <property type="evidence" value="ECO:0007669"/>
    <property type="project" value="TreeGrafter"/>
</dbReference>
<dbReference type="Pfam" id="PF05195">
    <property type="entry name" value="AMP_N"/>
    <property type="match status" value="1"/>
</dbReference>
<protein>
    <submittedName>
        <fullName evidence="7">Xaa-Pro aminopeptidase</fullName>
        <ecNumber evidence="7">3.4.11.9</ecNumber>
    </submittedName>
</protein>
<evidence type="ECO:0000256" key="3">
    <source>
        <dbReference type="ARBA" id="ARBA00022723"/>
    </source>
</evidence>
<gene>
    <name evidence="7" type="primary">pepP_3</name>
    <name evidence="7" type="ORF">SDC9_16670</name>
</gene>
<keyword evidence="7" id="KW-0645">Protease</keyword>
<dbReference type="InterPro" id="IPR007865">
    <property type="entry name" value="Aminopep_P_N"/>
</dbReference>
<comment type="similarity">
    <text evidence="2">Belongs to the peptidase M24B family.</text>
</comment>
<dbReference type="EMBL" id="VSSQ01000055">
    <property type="protein sequence ID" value="MPL70908.1"/>
    <property type="molecule type" value="Genomic_DNA"/>
</dbReference>
<reference evidence="7" key="1">
    <citation type="submission" date="2019-08" db="EMBL/GenBank/DDBJ databases">
        <authorList>
            <person name="Kucharzyk K."/>
            <person name="Murdoch R.W."/>
            <person name="Higgins S."/>
            <person name="Loffler F."/>
        </authorList>
    </citation>
    <scope>NUCLEOTIDE SEQUENCE</scope>
</reference>
<dbReference type="InterPro" id="IPR036005">
    <property type="entry name" value="Creatinase/aminopeptidase-like"/>
</dbReference>
<dbReference type="InterPro" id="IPR052433">
    <property type="entry name" value="X-Pro_dipept-like"/>
</dbReference>
<keyword evidence="4 7" id="KW-0378">Hydrolase</keyword>
<dbReference type="Gene3D" id="3.40.350.10">
    <property type="entry name" value="Creatinase/prolidase N-terminal domain"/>
    <property type="match status" value="1"/>
</dbReference>
<dbReference type="SUPFAM" id="SSF55920">
    <property type="entry name" value="Creatinase/aminopeptidase"/>
    <property type="match status" value="1"/>
</dbReference>
<comment type="caution">
    <text evidence="7">The sequence shown here is derived from an EMBL/GenBank/DDBJ whole genome shotgun (WGS) entry which is preliminary data.</text>
</comment>
<sequence length="515" mass="56799">MAGRRPADETIRGGPPMAQRHLPSFRFGFAFVDLSLGAAYYCPMFEASVYDERRVRLCSLLRGRGMKGLVLLAAHSHSPINYQANSYPFRQDSNWLYYIGLNEPDMVALVDIQDGATTLFADELSIDDLIWTGPRESLAERAFAAGIGSFLPLRSLAGAVEKKLGLLQVSRIQKDLLIPPLCRRETKAWLEGLLGLPGNALEKGESEALIFSIIAMREIKEDREIREIERAVEISVEMHRGLLLSLKPGWTESEAAARVRYTAERRGCGLSFSTIATQSGEVLHNHVSEARCREGSVFLLDAGAELPSGYAGDLTSSFPVGKAFSPRQAELYKLLFAVLEGTTAGLEPGKRFREVHKTASFLLAAGLKNLGIMKGDPEEAVEEGAHALFFPHGIGHMIGLDVHDMEGLGEDRVGYGDSPRSTQFGLRSLRLAKAVVPGMVHSIEPGIYFIPGLIDKWKAEALHDSFIDYEKLEAWRDCGGMRVEEDWLMTEKGPRRLGPVFDKSPQAVESARRGI</sequence>
<keyword evidence="5" id="KW-0464">Manganese</keyword>
<evidence type="ECO:0000256" key="1">
    <source>
        <dbReference type="ARBA" id="ARBA00001936"/>
    </source>
</evidence>
<dbReference type="PANTHER" id="PTHR43226">
    <property type="entry name" value="XAA-PRO AMINOPEPTIDASE 3"/>
    <property type="match status" value="1"/>
</dbReference>
<dbReference type="SUPFAM" id="SSF53092">
    <property type="entry name" value="Creatinase/prolidase N-terminal domain"/>
    <property type="match status" value="1"/>
</dbReference>
<dbReference type="GO" id="GO:0070006">
    <property type="term" value="F:metalloaminopeptidase activity"/>
    <property type="evidence" value="ECO:0007669"/>
    <property type="project" value="InterPro"/>
</dbReference>
<dbReference type="AlphaFoldDB" id="A0A644TV83"/>
<evidence type="ECO:0000256" key="4">
    <source>
        <dbReference type="ARBA" id="ARBA00022801"/>
    </source>
</evidence>
<dbReference type="SMART" id="SM01011">
    <property type="entry name" value="AMP_N"/>
    <property type="match status" value="1"/>
</dbReference>
<dbReference type="InterPro" id="IPR001131">
    <property type="entry name" value="Peptidase_M24B_aminopep-P_CS"/>
</dbReference>
<accession>A0A644TV83</accession>
<evidence type="ECO:0000256" key="2">
    <source>
        <dbReference type="ARBA" id="ARBA00008766"/>
    </source>
</evidence>
<proteinExistence type="inferred from homology"/>
<dbReference type="GO" id="GO:0006508">
    <property type="term" value="P:proteolysis"/>
    <property type="evidence" value="ECO:0007669"/>
    <property type="project" value="TreeGrafter"/>
</dbReference>
<evidence type="ECO:0000256" key="5">
    <source>
        <dbReference type="ARBA" id="ARBA00023211"/>
    </source>
</evidence>
<keyword evidence="7" id="KW-0031">Aminopeptidase</keyword>